<comment type="caution">
    <text evidence="2">The sequence shown here is derived from an EMBL/GenBank/DDBJ whole genome shotgun (WGS) entry which is preliminary data.</text>
</comment>
<dbReference type="RefSeq" id="WP_180687927.1">
    <property type="nucleotide sequence ID" value="NZ_VENO01000002.1"/>
</dbReference>
<dbReference type="InterPro" id="IPR003615">
    <property type="entry name" value="HNH_nuc"/>
</dbReference>
<dbReference type="EMBL" id="VENO01000002">
    <property type="protein sequence ID" value="TNV68910.1"/>
    <property type="molecule type" value="Genomic_DNA"/>
</dbReference>
<gene>
    <name evidence="2" type="ORF">FHK04_05140</name>
</gene>
<dbReference type="GO" id="GO:0004519">
    <property type="term" value="F:endonuclease activity"/>
    <property type="evidence" value="ECO:0007669"/>
    <property type="project" value="UniProtKB-KW"/>
</dbReference>
<keyword evidence="2" id="KW-0540">Nuclease</keyword>
<dbReference type="Proteomes" id="UP000313395">
    <property type="component" value="Unassembled WGS sequence"/>
</dbReference>
<evidence type="ECO:0000313" key="2">
    <source>
        <dbReference type="EMBL" id="TNV68910.1"/>
    </source>
</evidence>
<evidence type="ECO:0000313" key="3">
    <source>
        <dbReference type="Proteomes" id="UP000313395"/>
    </source>
</evidence>
<feature type="domain" description="HNH nuclease" evidence="1">
    <location>
        <begin position="288"/>
        <end position="341"/>
    </location>
</feature>
<sequence length="370" mass="42913">MTRKIDLTGQRFGRLVVISENVKGRNSSGFYWNCLCDCGNEIIVQSQSLRREKIKSCGCLFMERNDLTGKRFGRLIVVEKLKEKYLNATNWLCQCDCGDTTTVITAQLNNGNTKSCGCLVRDRLRNAYLKDMTGMRFGRLVVVGESKRRNKSRGVYWNCKCDCGQKKEIDGSSLRKGVTKSCGCLAKERVANMNKRNICGVKFGRLTALHSLHELDSMGCYYWYCKYECGNHRRASVKDLTSKHVRSCGCLHKDSILKGKNSPHYNPNITDEERLKGRYILGKESKLKWQKQIFKRDDYTCQICNKRGVTLNAHHLDSWNWCKEKRFDIVNGVTICDNCHKSFHFEYGRGNNTKKQFREFKKKRMEWNNK</sequence>
<dbReference type="CDD" id="cd00085">
    <property type="entry name" value="HNHc"/>
    <property type="match status" value="1"/>
</dbReference>
<evidence type="ECO:0000259" key="1">
    <source>
        <dbReference type="SMART" id="SM00507"/>
    </source>
</evidence>
<keyword evidence="3" id="KW-1185">Reference proteome</keyword>
<organism evidence="2 3">
    <name type="scientific">Trichococcus shcherbakoviae subsp. psychrophilus</name>
    <dbReference type="NCBI Taxonomy" id="2585775"/>
    <lineage>
        <taxon>Bacteria</taxon>
        <taxon>Bacillati</taxon>
        <taxon>Bacillota</taxon>
        <taxon>Bacilli</taxon>
        <taxon>Lactobacillales</taxon>
        <taxon>Carnobacteriaceae</taxon>
        <taxon>Trichococcus</taxon>
    </lineage>
</organism>
<keyword evidence="2" id="KW-0255">Endonuclease</keyword>
<keyword evidence="2" id="KW-0378">Hydrolase</keyword>
<dbReference type="SMART" id="SM00507">
    <property type="entry name" value="HNHc"/>
    <property type="match status" value="1"/>
</dbReference>
<protein>
    <submittedName>
        <fullName evidence="2">HNH endonuclease</fullName>
    </submittedName>
</protein>
<reference evidence="2 3" key="1">
    <citation type="submission" date="2019-06" db="EMBL/GenBank/DDBJ databases">
        <title>Description Trichococcus psychrophilus sp. nov., isolated from a cold spring, by genomic and phenotypic analyses.</title>
        <authorList>
            <person name="Zakharyuk A."/>
        </authorList>
    </citation>
    <scope>NUCLEOTIDE SEQUENCE [LARGE SCALE GENOMIC DNA]</scope>
    <source>
        <strain evidence="2 3">SKBG</strain>
    </source>
</reference>
<dbReference type="AlphaFoldDB" id="A0A5C5E7Y8"/>
<proteinExistence type="predicted"/>
<name>A0A5C5E7Y8_9LACT</name>
<accession>A0A5C5E7Y8</accession>